<comment type="caution">
    <text evidence="2">The sequence shown here is derived from an EMBL/GenBank/DDBJ whole genome shotgun (WGS) entry which is preliminary data.</text>
</comment>
<dbReference type="RefSeq" id="WP_380106242.1">
    <property type="nucleotide sequence ID" value="NZ_JBHSIH010000001.1"/>
</dbReference>
<evidence type="ECO:0000313" key="2">
    <source>
        <dbReference type="EMBL" id="MFD2320603.1"/>
    </source>
</evidence>
<dbReference type="InterPro" id="IPR023631">
    <property type="entry name" value="Amidase_dom"/>
</dbReference>
<feature type="domain" description="Amidase" evidence="1">
    <location>
        <begin position="21"/>
        <end position="62"/>
    </location>
</feature>
<proteinExistence type="predicted"/>
<dbReference type="Pfam" id="PF01425">
    <property type="entry name" value="Amidase"/>
    <property type="match status" value="1"/>
</dbReference>
<dbReference type="EMBL" id="JBHUIG010000019">
    <property type="protein sequence ID" value="MFD2320603.1"/>
    <property type="molecule type" value="Genomic_DNA"/>
</dbReference>
<dbReference type="Proteomes" id="UP001597287">
    <property type="component" value="Unassembled WGS sequence"/>
</dbReference>
<dbReference type="SUPFAM" id="SSF75304">
    <property type="entry name" value="Amidase signature (AS) enzymes"/>
    <property type="match status" value="1"/>
</dbReference>
<protein>
    <submittedName>
        <fullName evidence="2">Amidase family protein</fullName>
    </submittedName>
</protein>
<gene>
    <name evidence="2" type="ORF">ACFSPV_18025</name>
</gene>
<evidence type="ECO:0000313" key="3">
    <source>
        <dbReference type="Proteomes" id="UP001597287"/>
    </source>
</evidence>
<evidence type="ECO:0000259" key="1">
    <source>
        <dbReference type="Pfam" id="PF01425"/>
    </source>
</evidence>
<accession>A0ABW5EXI4</accession>
<organism evidence="2 3">
    <name type="scientific">Delftia deserti</name>
    <dbReference type="NCBI Taxonomy" id="1651218"/>
    <lineage>
        <taxon>Bacteria</taxon>
        <taxon>Pseudomonadati</taxon>
        <taxon>Pseudomonadota</taxon>
        <taxon>Betaproteobacteria</taxon>
        <taxon>Burkholderiales</taxon>
        <taxon>Comamonadaceae</taxon>
        <taxon>Delftia</taxon>
    </lineage>
</organism>
<keyword evidence="3" id="KW-1185">Reference proteome</keyword>
<reference evidence="3" key="1">
    <citation type="journal article" date="2019" name="Int. J. Syst. Evol. Microbiol.">
        <title>The Global Catalogue of Microorganisms (GCM) 10K type strain sequencing project: providing services to taxonomists for standard genome sequencing and annotation.</title>
        <authorList>
            <consortium name="The Broad Institute Genomics Platform"/>
            <consortium name="The Broad Institute Genome Sequencing Center for Infectious Disease"/>
            <person name="Wu L."/>
            <person name="Ma J."/>
        </authorList>
    </citation>
    <scope>NUCLEOTIDE SEQUENCE [LARGE SCALE GENOMIC DNA]</scope>
    <source>
        <strain evidence="3">CCUG 62793</strain>
    </source>
</reference>
<dbReference type="InterPro" id="IPR036928">
    <property type="entry name" value="AS_sf"/>
</dbReference>
<sequence length="68" mass="7284">MIGPIWGSRSGWRRLRGKALAESRPLHGIPLAVKNAIDTAGTRTTAGSAQYESRIPAEDAHLGIFSGR</sequence>
<dbReference type="Gene3D" id="3.90.1300.10">
    <property type="entry name" value="Amidase signature (AS) domain"/>
    <property type="match status" value="1"/>
</dbReference>
<name>A0ABW5EXI4_9BURK</name>